<feature type="repeat" description="PPR" evidence="2">
    <location>
        <begin position="432"/>
        <end position="462"/>
    </location>
</feature>
<dbReference type="FunFam" id="1.25.40.10:FF:000184">
    <property type="entry name" value="Pentatricopeptide repeat-containing protein, chloroplastic"/>
    <property type="match status" value="1"/>
</dbReference>
<name>A0A5A7SUI2_CUCMM</name>
<dbReference type="Pfam" id="PF13041">
    <property type="entry name" value="PPR_2"/>
    <property type="match status" value="3"/>
</dbReference>
<proteinExistence type="predicted"/>
<dbReference type="Proteomes" id="UP000321393">
    <property type="component" value="Unassembled WGS sequence"/>
</dbReference>
<evidence type="ECO:0000256" key="2">
    <source>
        <dbReference type="PROSITE-ProRule" id="PRU00708"/>
    </source>
</evidence>
<protein>
    <submittedName>
        <fullName evidence="3">Pentatricopeptide repeat-containing protein</fullName>
    </submittedName>
</protein>
<dbReference type="GO" id="GO:0009451">
    <property type="term" value="P:RNA modification"/>
    <property type="evidence" value="ECO:0007669"/>
    <property type="project" value="InterPro"/>
</dbReference>
<dbReference type="PANTHER" id="PTHR47926:SF440">
    <property type="entry name" value="REPEAT-CONTAINING PROTEIN, PUTATIVE-RELATED"/>
    <property type="match status" value="1"/>
</dbReference>
<keyword evidence="1" id="KW-0677">Repeat</keyword>
<dbReference type="Pfam" id="PF12854">
    <property type="entry name" value="PPR_1"/>
    <property type="match status" value="1"/>
</dbReference>
<feature type="repeat" description="PPR" evidence="2">
    <location>
        <begin position="463"/>
        <end position="497"/>
    </location>
</feature>
<dbReference type="EMBL" id="SSTE01020817">
    <property type="protein sequence ID" value="KAA0033606.1"/>
    <property type="molecule type" value="Genomic_DNA"/>
</dbReference>
<dbReference type="PROSITE" id="PS51375">
    <property type="entry name" value="PPR"/>
    <property type="match status" value="5"/>
</dbReference>
<accession>A0A5A7SUI2</accession>
<feature type="repeat" description="PPR" evidence="2">
    <location>
        <begin position="129"/>
        <end position="163"/>
    </location>
</feature>
<evidence type="ECO:0000256" key="1">
    <source>
        <dbReference type="ARBA" id="ARBA00022737"/>
    </source>
</evidence>
<dbReference type="NCBIfam" id="TIGR00756">
    <property type="entry name" value="PPR"/>
    <property type="match status" value="7"/>
</dbReference>
<sequence length="711" mass="80084">MALAELGSKFHWLWRRELSENGETECHIGLLYLIFQRKAAFLFGDTENLLSVMKIPISFCRPFSTFSNSQRPISKSTSLNSIKELHAQLVRAQMHIDPSSISEVIKHYALSPQSLPKAHLVFNQIQRPTLLVWNHMIHGLSKSDRPNDAIYFYNTMYYKGIQGNHLTFIFLFKSCARVSDVRQGQMVHLHSMKLGFGSYLFVSNALIHTYVCFGELAMAQKVFDGMLERDVVSWNSIICGYYQFNRFKKVLDLFREMQAINVRADSLTMMKAISASCFLSEWEMGDYLVKYIDEHGVVVDLYLGNTLIDMYGRRGMIDFAGRVFYQMKEKNIVSWNAMIMGYAKVGNLVAAKKLFNQMPSRDVISWTSMIIGYSLAKQHAEAVKLFQEMIASMVKPDEITVATVLSACAHLGSLDAGEAVHDYIRNHDIKSDVFVGNSLIDMYCKCGVVEKALQVFNDMKTKDSVSWTSIISGLAVNGFSVSALNVFDQMLKEGICPTHGTFVGVLVACAHVGLVDKGVEHFKSMENTYRLAPEMKHYGCVVDLMCRSGYLDMAYNFIKKMPMVPDVVIWRILLSACKLHGNLVLAEIVSKKLLELDPSNNGNYVLSSSTYAGSDRWDDVIKIRELMEVTNIQKPYAYSSIEGSTHFSYQPMVHPADLEDLRVDEVKVSINIQVDVSNLAGFNKTMQTASRATHAGGKVCLVVGHNEMTVL</sequence>
<evidence type="ECO:0000313" key="3">
    <source>
        <dbReference type="EMBL" id="KAA0033606.1"/>
    </source>
</evidence>
<dbReference type="Pfam" id="PF01535">
    <property type="entry name" value="PPR"/>
    <property type="match status" value="3"/>
</dbReference>
<comment type="caution">
    <text evidence="3">The sequence shown here is derived from an EMBL/GenBank/DDBJ whole genome shotgun (WGS) entry which is preliminary data.</text>
</comment>
<dbReference type="InterPro" id="IPR046960">
    <property type="entry name" value="PPR_At4g14850-like_plant"/>
</dbReference>
<dbReference type="GO" id="GO:0003723">
    <property type="term" value="F:RNA binding"/>
    <property type="evidence" value="ECO:0007669"/>
    <property type="project" value="InterPro"/>
</dbReference>
<organism evidence="3 4">
    <name type="scientific">Cucumis melo var. makuwa</name>
    <name type="common">Oriental melon</name>
    <dbReference type="NCBI Taxonomy" id="1194695"/>
    <lineage>
        <taxon>Eukaryota</taxon>
        <taxon>Viridiplantae</taxon>
        <taxon>Streptophyta</taxon>
        <taxon>Embryophyta</taxon>
        <taxon>Tracheophyta</taxon>
        <taxon>Spermatophyta</taxon>
        <taxon>Magnoliopsida</taxon>
        <taxon>eudicotyledons</taxon>
        <taxon>Gunneridae</taxon>
        <taxon>Pentapetalae</taxon>
        <taxon>rosids</taxon>
        <taxon>fabids</taxon>
        <taxon>Cucurbitales</taxon>
        <taxon>Cucurbitaceae</taxon>
        <taxon>Benincaseae</taxon>
        <taxon>Cucumis</taxon>
    </lineage>
</organism>
<dbReference type="PANTHER" id="PTHR47926">
    <property type="entry name" value="PENTATRICOPEPTIDE REPEAT-CONTAINING PROTEIN"/>
    <property type="match status" value="1"/>
</dbReference>
<dbReference type="OrthoDB" id="185373at2759"/>
<dbReference type="AlphaFoldDB" id="A0A5A7SUI2"/>
<feature type="repeat" description="PPR" evidence="2">
    <location>
        <begin position="331"/>
        <end position="365"/>
    </location>
</feature>
<dbReference type="Pfam" id="PF20431">
    <property type="entry name" value="E_motif"/>
    <property type="match status" value="1"/>
</dbReference>
<dbReference type="FunFam" id="1.25.40.10:FF:000344">
    <property type="entry name" value="Pentatricopeptide repeat-containing protein"/>
    <property type="match status" value="1"/>
</dbReference>
<feature type="repeat" description="PPR" evidence="2">
    <location>
        <begin position="230"/>
        <end position="264"/>
    </location>
</feature>
<dbReference type="InterPro" id="IPR002885">
    <property type="entry name" value="PPR_rpt"/>
</dbReference>
<dbReference type="InterPro" id="IPR011990">
    <property type="entry name" value="TPR-like_helical_dom_sf"/>
</dbReference>
<reference evidence="3 4" key="1">
    <citation type="submission" date="2019-08" db="EMBL/GenBank/DDBJ databases">
        <title>Draft genome sequences of two oriental melons (Cucumis melo L. var makuwa).</title>
        <authorList>
            <person name="Kwon S.-Y."/>
        </authorList>
    </citation>
    <scope>NUCLEOTIDE SEQUENCE [LARGE SCALE GENOMIC DNA]</scope>
    <source>
        <strain evidence="4">cv. SW 3</strain>
        <tissue evidence="3">Leaf</tissue>
    </source>
</reference>
<dbReference type="FunFam" id="1.25.40.10:FF:000348">
    <property type="entry name" value="Pentatricopeptide repeat-containing protein chloroplastic"/>
    <property type="match status" value="1"/>
</dbReference>
<dbReference type="Gene3D" id="1.25.40.10">
    <property type="entry name" value="Tetratricopeptide repeat domain"/>
    <property type="match status" value="5"/>
</dbReference>
<evidence type="ECO:0000313" key="4">
    <source>
        <dbReference type="Proteomes" id="UP000321393"/>
    </source>
</evidence>
<gene>
    <name evidence="3" type="ORF">E6C27_scaffold239G00410</name>
</gene>
<dbReference type="InterPro" id="IPR046848">
    <property type="entry name" value="E_motif"/>
</dbReference>